<reference evidence="7 8" key="1">
    <citation type="submission" date="2016-11" db="EMBL/GenBank/DDBJ databases">
        <authorList>
            <person name="Jaros S."/>
            <person name="Januszkiewicz K."/>
            <person name="Wedrychowicz H."/>
        </authorList>
    </citation>
    <scope>NUCLEOTIDE SEQUENCE [LARGE SCALE GENOMIC DNA]</scope>
    <source>
        <strain evidence="7 8">DSM 3090</strain>
    </source>
</reference>
<dbReference type="SUPFAM" id="SSF53300">
    <property type="entry name" value="vWA-like"/>
    <property type="match status" value="1"/>
</dbReference>
<dbReference type="OrthoDB" id="1994830at2"/>
<dbReference type="Proteomes" id="UP000183952">
    <property type="component" value="Unassembled WGS sequence"/>
</dbReference>
<keyword evidence="5" id="KW-0812">Transmembrane</keyword>
<gene>
    <name evidence="7" type="ORF">SAMN02745248_01065</name>
</gene>
<dbReference type="NCBIfam" id="TIGR01167">
    <property type="entry name" value="LPXTG_anchor"/>
    <property type="match status" value="1"/>
</dbReference>
<dbReference type="Pfam" id="PF13519">
    <property type="entry name" value="VWA_2"/>
    <property type="match status" value="1"/>
</dbReference>
<dbReference type="CDD" id="cd00198">
    <property type="entry name" value="vWFA"/>
    <property type="match status" value="1"/>
</dbReference>
<keyword evidence="1" id="KW-0134">Cell wall</keyword>
<dbReference type="InterPro" id="IPR036465">
    <property type="entry name" value="vWFA_dom_sf"/>
</dbReference>
<dbReference type="SMART" id="SM00327">
    <property type="entry name" value="VWA"/>
    <property type="match status" value="1"/>
</dbReference>
<dbReference type="Gene3D" id="2.60.40.1140">
    <property type="entry name" value="Collagen-binding surface protein Cna, B-type domain"/>
    <property type="match status" value="1"/>
</dbReference>
<dbReference type="SUPFAM" id="SSF49478">
    <property type="entry name" value="Cna protein B-type domain"/>
    <property type="match status" value="1"/>
</dbReference>
<dbReference type="Gene3D" id="3.40.50.410">
    <property type="entry name" value="von Willebrand factor, type A domain"/>
    <property type="match status" value="1"/>
</dbReference>
<dbReference type="RefSeq" id="WP_072903096.1">
    <property type="nucleotide sequence ID" value="NZ_FRAD01000007.1"/>
</dbReference>
<dbReference type="Pfam" id="PF05738">
    <property type="entry name" value="Cna_B"/>
    <property type="match status" value="1"/>
</dbReference>
<feature type="transmembrane region" description="Helical" evidence="5">
    <location>
        <begin position="1075"/>
        <end position="1092"/>
    </location>
</feature>
<dbReference type="EMBL" id="FRAD01000007">
    <property type="protein sequence ID" value="SHJ83048.1"/>
    <property type="molecule type" value="Genomic_DNA"/>
</dbReference>
<dbReference type="InterPro" id="IPR002035">
    <property type="entry name" value="VWF_A"/>
</dbReference>
<keyword evidence="5" id="KW-1133">Transmembrane helix</keyword>
<sequence>MRSSRNMIARMMAQKNREKKNRNRIVAISIVIVFAIISLTVTPAITLVGNSGEKYLDDLSSKPALQAMEGQVGEANYIEPSSSIQGVQSFNGRPWNYSSDPGSSKIEAMFTGVASDDGKVLADKSVTYGKDDYNAFNSYENGTFGVSLSALAQQYNIFNGEKVDIPADVVFIMDTSGSMKANKVGEVTRAEIMVNSINPAIRQIMTLNPNNRIGIVNFSDGASNFLALDRYTTGDVNNKYLWYTEYGEIETVEGGIKDSKGQVIQRSTVNQSELRNWSGTYTQAGIAYANNMLQQNANTTYTDSNGYTVKRKPVVILLSDGEPTYCTSNYNDVLNGPHYGNGYSATPSNNQGVLGYYTILSANYYKGEIGRHYGRDSGFYTIGMGINETGEGSATSGSITGDDYKRTVLDPTPENIVSLMNSTAYYNEYTGLQMCHLLNDEYGYSTIVVDNAYVEPLGWTNKDVPVISNPYKDTGYNYSESSYFGNMTEEQLNEVFNSIIQEIVDKVEYGFAVIQNTSVNITDPIGLGMEVKGAPVLRYNGKNYVYTSQVEDNSSGSLVKKYTYKYTASDDNTSRTTNLEQIDVRVTTDSIGNQVVSMSVPDNCMPVYAFDRYKGVYCEDLPIRLIYKVGLTKQAMSNAKNGDLFYTNRWDGHTAKAELYPRINNPYYLDGGGYVNNSVNKTENATETIGTSSSSIKENSKIVITLGNNGRLVAGEEKANIAIEVIKRWQDVNGVYVSDVSLMPGVTVTLYRKTGVEGATAQYVEQSILNNSNGWKTIFNELPSKDERGDPFVYYVEENPVDGYTTMVGSSVTLEDGTITVTNRAIPEEGTITIRKVWQNYFGNPIQDTSLFPHINAELWRHVSYTDLDPVSLTISYGGETEVIKVPPGTDVTFYVRAYYYGDWANFSQIYKDGKPTDDVETDTSTDREQSSIRTTSLQTITVNNDMTVTYYSLSPDYGNSIYANSLELLNLEYVQPGIGEVTAAPDELYESVVLNQNNNWQKFWSDIPTEEVKDAKTYTYKYYLKEISVVPGYDTTYSAENSVGIEAGTLEIINKSKTAMDVLPKTGGKGTRKYSTLGISLIVFATFVCIYRKKKWWG</sequence>
<dbReference type="InterPro" id="IPR019931">
    <property type="entry name" value="LPXTG_anchor"/>
</dbReference>
<evidence type="ECO:0000256" key="3">
    <source>
        <dbReference type="ARBA" id="ARBA00022729"/>
    </source>
</evidence>
<keyword evidence="3" id="KW-0732">Signal</keyword>
<dbReference type="AlphaFoldDB" id="A0A1M6MHV9"/>
<organism evidence="7 8">
    <name type="scientific">Hathewaya proteolytica DSM 3090</name>
    <dbReference type="NCBI Taxonomy" id="1121331"/>
    <lineage>
        <taxon>Bacteria</taxon>
        <taxon>Bacillati</taxon>
        <taxon>Bacillota</taxon>
        <taxon>Clostridia</taxon>
        <taxon>Eubacteriales</taxon>
        <taxon>Clostridiaceae</taxon>
        <taxon>Hathewaya</taxon>
    </lineage>
</organism>
<proteinExistence type="predicted"/>
<evidence type="ECO:0000256" key="2">
    <source>
        <dbReference type="ARBA" id="ARBA00022525"/>
    </source>
</evidence>
<evidence type="ECO:0000313" key="7">
    <source>
        <dbReference type="EMBL" id="SHJ83048.1"/>
    </source>
</evidence>
<dbReference type="STRING" id="1121331.SAMN02745248_01065"/>
<name>A0A1M6MHV9_9CLOT</name>
<accession>A0A1M6MHV9</accession>
<keyword evidence="8" id="KW-1185">Reference proteome</keyword>
<protein>
    <submittedName>
        <fullName evidence="7">LPXTG-motif cell wall anchor domain-containing protein</fullName>
    </submittedName>
</protein>
<dbReference type="CDD" id="cd00222">
    <property type="entry name" value="CollagenBindB"/>
    <property type="match status" value="1"/>
</dbReference>
<evidence type="ECO:0000256" key="1">
    <source>
        <dbReference type="ARBA" id="ARBA00022512"/>
    </source>
</evidence>
<dbReference type="Pfam" id="PF00746">
    <property type="entry name" value="Gram_pos_anchor"/>
    <property type="match status" value="1"/>
</dbReference>
<keyword evidence="4" id="KW-0572">Peptidoglycan-anchor</keyword>
<evidence type="ECO:0000256" key="5">
    <source>
        <dbReference type="SAM" id="Phobius"/>
    </source>
</evidence>
<evidence type="ECO:0000256" key="4">
    <source>
        <dbReference type="ARBA" id="ARBA00023088"/>
    </source>
</evidence>
<dbReference type="PROSITE" id="PS50234">
    <property type="entry name" value="VWFA"/>
    <property type="match status" value="1"/>
</dbReference>
<dbReference type="InterPro" id="IPR008454">
    <property type="entry name" value="Collagen-bd_Cna-like_B-typ_dom"/>
</dbReference>
<evidence type="ECO:0000313" key="8">
    <source>
        <dbReference type="Proteomes" id="UP000183952"/>
    </source>
</evidence>
<evidence type="ECO:0000259" key="6">
    <source>
        <dbReference type="PROSITE" id="PS50234"/>
    </source>
</evidence>
<feature type="domain" description="VWFA" evidence="6">
    <location>
        <begin position="168"/>
        <end position="324"/>
    </location>
</feature>
<keyword evidence="5" id="KW-0472">Membrane</keyword>
<keyword evidence="2" id="KW-0964">Secreted</keyword>